<evidence type="ECO:0000313" key="10">
    <source>
        <dbReference type="Proteomes" id="UP000001555"/>
    </source>
</evidence>
<dbReference type="VEuPathDB" id="VectorBase:ISCI002556"/>
<dbReference type="VEuPathDB" id="VectorBase:ISCW002556"/>
<comment type="similarity">
    <text evidence="2">Belongs to the TMEM19 family.</text>
</comment>
<keyword evidence="5 7" id="KW-1133">Transmembrane helix</keyword>
<reference evidence="8 10" key="1">
    <citation type="submission" date="2008-03" db="EMBL/GenBank/DDBJ databases">
        <title>Annotation of Ixodes scapularis.</title>
        <authorList>
            <consortium name="Ixodes scapularis Genome Project Consortium"/>
            <person name="Caler E."/>
            <person name="Hannick L.I."/>
            <person name="Bidwell S."/>
            <person name="Joardar V."/>
            <person name="Thiagarajan M."/>
            <person name="Amedeo P."/>
            <person name="Galinsky K.J."/>
            <person name="Schobel S."/>
            <person name="Inman J."/>
            <person name="Hostetler J."/>
            <person name="Miller J."/>
            <person name="Hammond M."/>
            <person name="Megy K."/>
            <person name="Lawson D."/>
            <person name="Kodira C."/>
            <person name="Sutton G."/>
            <person name="Meyer J."/>
            <person name="Hill C.A."/>
            <person name="Birren B."/>
            <person name="Nene V."/>
            <person name="Collins F."/>
            <person name="Alarcon-Chaidez F."/>
            <person name="Wikel S."/>
            <person name="Strausberg R."/>
        </authorList>
    </citation>
    <scope>NUCLEOTIDE SEQUENCE [LARGE SCALE GENOMIC DNA]</scope>
    <source>
        <strain evidence="10">Wikel</strain>
        <strain evidence="8">Wikel colony</strain>
    </source>
</reference>
<evidence type="ECO:0000313" key="8">
    <source>
        <dbReference type="EMBL" id="EEC03626.1"/>
    </source>
</evidence>
<evidence type="ECO:0000256" key="3">
    <source>
        <dbReference type="ARBA" id="ARBA00014258"/>
    </source>
</evidence>
<dbReference type="EMBL" id="ABJB010413566">
    <property type="status" value="NOT_ANNOTATED_CDS"/>
    <property type="molecule type" value="Genomic_DNA"/>
</dbReference>
<dbReference type="VEuPathDB" id="VectorBase:ISCP_029149"/>
<dbReference type="HOGENOM" id="CLU_036918_3_1_1"/>
<sequence length="328" mass="35031">FIKIMLLVSLLAVTLPLSLLFWTVSVVSSWYSEDIAPPTPLRFFVSVFIPLLIATWGYRKKSLDVSGALSGLILGFVLTLSSYCFQAVLLVFFVSSSKATKFRSSQKRKFEADHKEGGQRNWVQVLCNGGIAAEFALLYMLECGMGEKLVDPSRNWQCAMLSLAVLSAMAESCGDTWASELGSVWSSGDPFLITTLERVPRGTNGGVSVAGTFFSGLAGALLGLVYYLSLVVCVGSTTLRTSPTQGALVVVGALAGSLGSLIDSFLGATLQYSGLDTSSGRIVEEPGLGVKHVSGINLLDNHSVNLISNLVTAMLVPWISVQVLSLFH</sequence>
<evidence type="ECO:0000256" key="1">
    <source>
        <dbReference type="ARBA" id="ARBA00004141"/>
    </source>
</evidence>
<dbReference type="EnsemblMetazoa" id="ISCW002556-RA">
    <property type="protein sequence ID" value="ISCW002556-PA"/>
    <property type="gene ID" value="ISCW002556"/>
</dbReference>
<evidence type="ECO:0000256" key="4">
    <source>
        <dbReference type="ARBA" id="ARBA00022692"/>
    </source>
</evidence>
<keyword evidence="4 7" id="KW-0812">Transmembrane</keyword>
<dbReference type="PANTHER" id="PTHR13353:SF5">
    <property type="entry name" value="TRANSMEMBRANE PROTEIN 19"/>
    <property type="match status" value="1"/>
</dbReference>
<protein>
    <recommendedName>
        <fullName evidence="3">Transmembrane protein 19</fullName>
    </recommendedName>
</protein>
<dbReference type="PaxDb" id="6945-B7PAK4"/>
<evidence type="ECO:0000256" key="5">
    <source>
        <dbReference type="ARBA" id="ARBA00022989"/>
    </source>
</evidence>
<feature type="transmembrane region" description="Helical" evidence="7">
    <location>
        <begin position="246"/>
        <end position="266"/>
    </location>
</feature>
<dbReference type="STRING" id="6945.B7PAK4"/>
<dbReference type="Pfam" id="PF01940">
    <property type="entry name" value="DUF92"/>
    <property type="match status" value="1"/>
</dbReference>
<proteinExistence type="inferred from homology"/>
<dbReference type="GO" id="GO:0016020">
    <property type="term" value="C:membrane"/>
    <property type="evidence" value="ECO:0000318"/>
    <property type="project" value="GO_Central"/>
</dbReference>
<name>B7PAK4_IXOSC</name>
<dbReference type="InterPro" id="IPR002794">
    <property type="entry name" value="DUF92_TMEM19"/>
</dbReference>
<feature type="transmembrane region" description="Helical" evidence="7">
    <location>
        <begin position="213"/>
        <end position="234"/>
    </location>
</feature>
<feature type="transmembrane region" description="Helical" evidence="7">
    <location>
        <begin position="39"/>
        <end position="58"/>
    </location>
</feature>
<keyword evidence="10" id="KW-1185">Reference proteome</keyword>
<accession>B7PAK4</accession>
<dbReference type="AlphaFoldDB" id="B7PAK4"/>
<evidence type="ECO:0000256" key="7">
    <source>
        <dbReference type="SAM" id="Phobius"/>
    </source>
</evidence>
<dbReference type="OrthoDB" id="30881at2759"/>
<dbReference type="Proteomes" id="UP000001555">
    <property type="component" value="Unassembled WGS sequence"/>
</dbReference>
<evidence type="ECO:0000256" key="6">
    <source>
        <dbReference type="ARBA" id="ARBA00023136"/>
    </source>
</evidence>
<gene>
    <name evidence="9" type="primary">8027023</name>
    <name evidence="8" type="ORF">IscW_ISCW002556</name>
</gene>
<dbReference type="EMBL" id="DS671760">
    <property type="protein sequence ID" value="EEC03626.1"/>
    <property type="molecule type" value="Genomic_DNA"/>
</dbReference>
<keyword evidence="6 7" id="KW-0472">Membrane</keyword>
<feature type="transmembrane region" description="Helical" evidence="7">
    <location>
        <begin position="70"/>
        <end position="94"/>
    </location>
</feature>
<feature type="non-terminal residue" evidence="8">
    <location>
        <position position="1"/>
    </location>
</feature>
<evidence type="ECO:0000313" key="9">
    <source>
        <dbReference type="EnsemblMetazoa" id="ISCW002556-PA"/>
    </source>
</evidence>
<feature type="transmembrane region" description="Helical" evidence="7">
    <location>
        <begin position="306"/>
        <end position="327"/>
    </location>
</feature>
<dbReference type="KEGG" id="isc:8027023"/>
<dbReference type="FunCoup" id="B7PAK4">
    <property type="interactions" value="265"/>
</dbReference>
<organism>
    <name type="scientific">Ixodes scapularis</name>
    <name type="common">Black-legged tick</name>
    <name type="synonym">Deer tick</name>
    <dbReference type="NCBI Taxonomy" id="6945"/>
    <lineage>
        <taxon>Eukaryota</taxon>
        <taxon>Metazoa</taxon>
        <taxon>Ecdysozoa</taxon>
        <taxon>Arthropoda</taxon>
        <taxon>Chelicerata</taxon>
        <taxon>Arachnida</taxon>
        <taxon>Acari</taxon>
        <taxon>Parasitiformes</taxon>
        <taxon>Ixodida</taxon>
        <taxon>Ixodoidea</taxon>
        <taxon>Ixodidae</taxon>
        <taxon>Ixodinae</taxon>
        <taxon>Ixodes</taxon>
    </lineage>
</organism>
<dbReference type="PANTHER" id="PTHR13353">
    <property type="entry name" value="TRANSMEMBRANE PROTEIN 19"/>
    <property type="match status" value="1"/>
</dbReference>
<comment type="subcellular location">
    <subcellularLocation>
        <location evidence="1">Membrane</location>
        <topology evidence="1">Multi-pass membrane protein</topology>
    </subcellularLocation>
</comment>
<evidence type="ECO:0000256" key="2">
    <source>
        <dbReference type="ARBA" id="ARBA00009012"/>
    </source>
</evidence>
<reference evidence="9" key="2">
    <citation type="submission" date="2020-05" db="UniProtKB">
        <authorList>
            <consortium name="EnsemblMetazoa"/>
        </authorList>
    </citation>
    <scope>IDENTIFICATION</scope>
    <source>
        <strain evidence="9">wikel</strain>
    </source>
</reference>